<protein>
    <submittedName>
        <fullName evidence="3">NAD(P)/FAD-dependent oxidoreductase</fullName>
    </submittedName>
</protein>
<dbReference type="InterPro" id="IPR007419">
    <property type="entry name" value="BFD-like_2Fe2S-bd_dom"/>
</dbReference>
<gene>
    <name evidence="3" type="ORF">LJ207_11330</name>
</gene>
<dbReference type="RefSeq" id="WP_229346607.1">
    <property type="nucleotide sequence ID" value="NZ_JAJFAT010000021.1"/>
</dbReference>
<dbReference type="Proteomes" id="UP001199296">
    <property type="component" value="Unassembled WGS sequence"/>
</dbReference>
<dbReference type="InterPro" id="IPR052745">
    <property type="entry name" value="G3P_Oxidase/Oxidoreductase"/>
</dbReference>
<organism evidence="3 4">
    <name type="scientific">Halanaerobium polyolivorans</name>
    <dbReference type="NCBI Taxonomy" id="2886943"/>
    <lineage>
        <taxon>Bacteria</taxon>
        <taxon>Bacillati</taxon>
        <taxon>Bacillota</taxon>
        <taxon>Clostridia</taxon>
        <taxon>Halanaerobiales</taxon>
        <taxon>Halanaerobiaceae</taxon>
        <taxon>Halanaerobium</taxon>
    </lineage>
</organism>
<sequence>MSQNKYDVIIVGGGISGCAVAWKLARYNLDVLLLEKDPDVATGTTKANTAIIHAGYNADPEKQKGRLNNKGNIQIKQIVKDLNIPFEEIGSLVVGMEGDDLSVLDELLEKGKRNGVEGLEIVDREWLLREEPHINKDVVAALWAPTAGIITPWEFALAMAQNAVANGAEIQLETEVLDVYTENGKVTGVKTNKGDYQTDYVVNAAGLYADDLAKMVGVEKIEIHPRKGEYYIYDHAKDFEINHVLFPIPTKISKGIVCTPTVEDNLLIGPTSDFVDSKEDLATTREGLDHVFEGAQKMFPDLTLQDSIRVFAGLRAADKTEDFVIEAADTVDGFVNVAGIQSPGLSSAPAIADLTAEILEDLGLTLEEKKDVIETREEPVRFYEMSNEERAEYVEDNKEYGKIICRCETVSYKEILDAIHGPVGARTVNAVKRRTRAGAGRCQGGFCGPRVTQILADELGIDTTEVRLEKNNSKIVEHKIKGLLGSKVIDNA</sequence>
<dbReference type="InterPro" id="IPR041854">
    <property type="entry name" value="BFD-like_2Fe2S-bd_dom_sf"/>
</dbReference>
<dbReference type="EMBL" id="JAJFAT010000021">
    <property type="protein sequence ID" value="MCC3145907.1"/>
    <property type="molecule type" value="Genomic_DNA"/>
</dbReference>
<dbReference type="Gene3D" id="3.30.9.10">
    <property type="entry name" value="D-Amino Acid Oxidase, subunit A, domain 2"/>
    <property type="match status" value="1"/>
</dbReference>
<dbReference type="Pfam" id="PF04324">
    <property type="entry name" value="Fer2_BFD"/>
    <property type="match status" value="1"/>
</dbReference>
<reference evidence="3 4" key="1">
    <citation type="submission" date="2021-10" db="EMBL/GenBank/DDBJ databases">
        <authorList>
            <person name="Grouzdev D.S."/>
            <person name="Pantiukh K.S."/>
            <person name="Krutkina M.S."/>
        </authorList>
    </citation>
    <scope>NUCLEOTIDE SEQUENCE [LARGE SCALE GENOMIC DNA]</scope>
    <source>
        <strain evidence="3 4">Z-7514</strain>
    </source>
</reference>
<dbReference type="PANTHER" id="PTHR42720">
    <property type="entry name" value="GLYCEROL-3-PHOSPHATE DEHYDROGENASE"/>
    <property type="match status" value="1"/>
</dbReference>
<dbReference type="Pfam" id="PF01266">
    <property type="entry name" value="DAO"/>
    <property type="match status" value="1"/>
</dbReference>
<dbReference type="PROSITE" id="PS51257">
    <property type="entry name" value="PROKAR_LIPOPROTEIN"/>
    <property type="match status" value="1"/>
</dbReference>
<dbReference type="Gene3D" id="1.10.10.1100">
    <property type="entry name" value="BFD-like [2Fe-2S]-binding domain"/>
    <property type="match status" value="1"/>
</dbReference>
<keyword evidence="4" id="KW-1185">Reference proteome</keyword>
<dbReference type="InterPro" id="IPR006076">
    <property type="entry name" value="FAD-dep_OxRdtase"/>
</dbReference>
<proteinExistence type="predicted"/>
<dbReference type="AlphaFoldDB" id="A0AAW4X282"/>
<dbReference type="InterPro" id="IPR036188">
    <property type="entry name" value="FAD/NAD-bd_sf"/>
</dbReference>
<evidence type="ECO:0000313" key="4">
    <source>
        <dbReference type="Proteomes" id="UP001199296"/>
    </source>
</evidence>
<dbReference type="CDD" id="cd19946">
    <property type="entry name" value="GlpA-like_Fer2_BFD-like"/>
    <property type="match status" value="1"/>
</dbReference>
<dbReference type="PANTHER" id="PTHR42720:SF1">
    <property type="entry name" value="GLYCEROL 3-PHOSPHATE OXIDASE"/>
    <property type="match status" value="1"/>
</dbReference>
<dbReference type="SUPFAM" id="SSF54373">
    <property type="entry name" value="FAD-linked reductases, C-terminal domain"/>
    <property type="match status" value="1"/>
</dbReference>
<evidence type="ECO:0000313" key="3">
    <source>
        <dbReference type="EMBL" id="MCC3145907.1"/>
    </source>
</evidence>
<evidence type="ECO:0000259" key="2">
    <source>
        <dbReference type="Pfam" id="PF04324"/>
    </source>
</evidence>
<comment type="caution">
    <text evidence="3">The sequence shown here is derived from an EMBL/GenBank/DDBJ whole genome shotgun (WGS) entry which is preliminary data.</text>
</comment>
<dbReference type="SUPFAM" id="SSF51905">
    <property type="entry name" value="FAD/NAD(P)-binding domain"/>
    <property type="match status" value="1"/>
</dbReference>
<feature type="domain" description="BFD-like [2Fe-2S]-binding" evidence="2">
    <location>
        <begin position="403"/>
        <end position="456"/>
    </location>
</feature>
<dbReference type="Gene3D" id="3.50.50.60">
    <property type="entry name" value="FAD/NAD(P)-binding domain"/>
    <property type="match status" value="1"/>
</dbReference>
<accession>A0AAW4X282</accession>
<feature type="domain" description="FAD dependent oxidoreductase" evidence="1">
    <location>
        <begin position="7"/>
        <end position="357"/>
    </location>
</feature>
<name>A0AAW4X282_9FIRM</name>
<evidence type="ECO:0000259" key="1">
    <source>
        <dbReference type="Pfam" id="PF01266"/>
    </source>
</evidence>